<proteinExistence type="predicted"/>
<feature type="transmembrane region" description="Helical" evidence="1">
    <location>
        <begin position="147"/>
        <end position="172"/>
    </location>
</feature>
<dbReference type="AlphaFoldDB" id="A0A6S6SH57"/>
<evidence type="ECO:0000313" key="2">
    <source>
        <dbReference type="EMBL" id="CAA6804259.1"/>
    </source>
</evidence>
<dbReference type="EMBL" id="CACVAQ010000097">
    <property type="protein sequence ID" value="CAA6804259.1"/>
    <property type="molecule type" value="Genomic_DNA"/>
</dbReference>
<evidence type="ECO:0000256" key="1">
    <source>
        <dbReference type="SAM" id="Phobius"/>
    </source>
</evidence>
<keyword evidence="1" id="KW-0472">Membrane</keyword>
<reference evidence="2" key="1">
    <citation type="submission" date="2020-01" db="EMBL/GenBank/DDBJ databases">
        <authorList>
            <person name="Meier V. D."/>
            <person name="Meier V D."/>
        </authorList>
    </citation>
    <scope>NUCLEOTIDE SEQUENCE</scope>
    <source>
        <strain evidence="2">HLG_WM_MAG_10</strain>
    </source>
</reference>
<sequence length="316" mass="35917">MSCSWGLLAQDKGYATILMDSTTFLIGDQISMELIVNVPAGYTPTFPIIDEILEKEKLEIVDQQERKLIKGKPNYTYKQKFILTAWEPDTYQIPALSFAYKNDGALVEFESASLMLHVIAPQVTGDSTYVADIKTILAESPNLLDQLYGFFTHPVAVALLILLLAFLAFYAFMQYKNRLKTIVPKTPEEVLLEQLEALKQSDLLGQHRYKEYHTSISFLLRTYLNGRFQIKALERPTAAFLPLLKEHDLLAPSLYEEFEMVLEHADLIKYAKASPLDLANKKALSFCFELVESVQEKLSSTRLETEGEEAQQTVEK</sequence>
<keyword evidence="1" id="KW-1133">Transmembrane helix</keyword>
<keyword evidence="1" id="KW-0812">Transmembrane</keyword>
<accession>A0A6S6SH57</accession>
<name>A0A6S6SH57_9BACT</name>
<protein>
    <submittedName>
        <fullName evidence="2">Uncharacterized protein</fullName>
    </submittedName>
</protein>
<organism evidence="2">
    <name type="scientific">uncultured Aureispira sp</name>
    <dbReference type="NCBI Taxonomy" id="1331704"/>
    <lineage>
        <taxon>Bacteria</taxon>
        <taxon>Pseudomonadati</taxon>
        <taxon>Bacteroidota</taxon>
        <taxon>Saprospiria</taxon>
        <taxon>Saprospirales</taxon>
        <taxon>Saprospiraceae</taxon>
        <taxon>Aureispira</taxon>
        <taxon>environmental samples</taxon>
    </lineage>
</organism>
<gene>
    <name evidence="2" type="ORF">HELGO_WM33492</name>
</gene>